<dbReference type="EMBL" id="QKXH01000008">
    <property type="protein sequence ID" value="PZX92796.1"/>
    <property type="molecule type" value="Genomic_DNA"/>
</dbReference>
<accession>A0A2W7TTQ4</accession>
<sequence length="289" mass="33794">MKAIDNKELQIISKVIIGSISTNGIYCFGEKRQTQLFYTPFQESVKQEEYIHLYLLVLAEETIENATNDICDKIKIKTQGRITTTLLIHQMQSLKKLCDDQKYFFWNIMQNADLLFQDANKPPYLIIDGIPKRNPKSTSLYVANRKNTISTIWNWVYNDDDISSSVEVKMCGLHQIVEQTCLALIRVFMGYTPNYFSLEHLFNLCAYFTTMTTDFFPHKTKQDQSLFKLLKQQPNTLRFSKANDVDYLYYELLEERCCKFKNQADELMRKELGKAEQIESVEGQTNVNK</sequence>
<organism evidence="1 2">
    <name type="scientific">Flavobacterium aquariorum</name>
    <dbReference type="NCBI Taxonomy" id="2217670"/>
    <lineage>
        <taxon>Bacteria</taxon>
        <taxon>Pseudomonadati</taxon>
        <taxon>Bacteroidota</taxon>
        <taxon>Flavobacteriia</taxon>
        <taxon>Flavobacteriales</taxon>
        <taxon>Flavobacteriaceae</taxon>
        <taxon>Flavobacterium</taxon>
    </lineage>
</organism>
<protein>
    <submittedName>
        <fullName evidence="1">Uncharacterized protein</fullName>
    </submittedName>
</protein>
<proteinExistence type="predicted"/>
<dbReference type="AlphaFoldDB" id="A0A2W7TTQ4"/>
<gene>
    <name evidence="1" type="ORF">DOS84_13055</name>
</gene>
<keyword evidence="2" id="KW-1185">Reference proteome</keyword>
<comment type="caution">
    <text evidence="1">The sequence shown here is derived from an EMBL/GenBank/DDBJ whole genome shotgun (WGS) entry which is preliminary data.</text>
</comment>
<dbReference type="Gene3D" id="1.20.120.330">
    <property type="entry name" value="Nucleotidyltransferases domain 2"/>
    <property type="match status" value="1"/>
</dbReference>
<dbReference type="Proteomes" id="UP000249177">
    <property type="component" value="Unassembled WGS sequence"/>
</dbReference>
<evidence type="ECO:0000313" key="2">
    <source>
        <dbReference type="Proteomes" id="UP000249177"/>
    </source>
</evidence>
<name>A0A2W7TTQ4_9FLAO</name>
<evidence type="ECO:0000313" key="1">
    <source>
        <dbReference type="EMBL" id="PZX92796.1"/>
    </source>
</evidence>
<dbReference type="OrthoDB" id="1321649at2"/>
<dbReference type="RefSeq" id="WP_111410561.1">
    <property type="nucleotide sequence ID" value="NZ_QKXH01000008.1"/>
</dbReference>
<reference evidence="1 2" key="1">
    <citation type="submission" date="2018-06" db="EMBL/GenBank/DDBJ databases">
        <title>Flavobacterium sp IMCC34762, genome.</title>
        <authorList>
            <person name="Joung Y."/>
            <person name="Cho J."/>
            <person name="Song J."/>
        </authorList>
    </citation>
    <scope>NUCLEOTIDE SEQUENCE [LARGE SCALE GENOMIC DNA]</scope>
    <source>
        <strain evidence="1 2">IMCC34762</strain>
    </source>
</reference>